<comment type="caution">
    <text evidence="2">The sequence shown here is derived from an EMBL/GenBank/DDBJ whole genome shotgun (WGS) entry which is preliminary data.</text>
</comment>
<accession>A0AAV4DKU6</accession>
<protein>
    <submittedName>
        <fullName evidence="2">Uncharacterized protein</fullName>
    </submittedName>
</protein>
<dbReference type="EMBL" id="BLXT01007982">
    <property type="protein sequence ID" value="GFO44770.1"/>
    <property type="molecule type" value="Genomic_DNA"/>
</dbReference>
<dbReference type="Proteomes" id="UP000735302">
    <property type="component" value="Unassembled WGS sequence"/>
</dbReference>
<proteinExistence type="predicted"/>
<evidence type="ECO:0000313" key="2">
    <source>
        <dbReference type="EMBL" id="GFO44770.1"/>
    </source>
</evidence>
<evidence type="ECO:0000313" key="3">
    <source>
        <dbReference type="Proteomes" id="UP000735302"/>
    </source>
</evidence>
<reference evidence="2 3" key="1">
    <citation type="journal article" date="2021" name="Elife">
        <title>Chloroplast acquisition without the gene transfer in kleptoplastic sea slugs, Plakobranchus ocellatus.</title>
        <authorList>
            <person name="Maeda T."/>
            <person name="Takahashi S."/>
            <person name="Yoshida T."/>
            <person name="Shimamura S."/>
            <person name="Takaki Y."/>
            <person name="Nagai Y."/>
            <person name="Toyoda A."/>
            <person name="Suzuki Y."/>
            <person name="Arimoto A."/>
            <person name="Ishii H."/>
            <person name="Satoh N."/>
            <person name="Nishiyama T."/>
            <person name="Hasebe M."/>
            <person name="Maruyama T."/>
            <person name="Minagawa J."/>
            <person name="Obokata J."/>
            <person name="Shigenobu S."/>
        </authorList>
    </citation>
    <scope>NUCLEOTIDE SEQUENCE [LARGE SCALE GENOMIC DNA]</scope>
</reference>
<gene>
    <name evidence="2" type="ORF">PoB_007127500</name>
</gene>
<organism evidence="2 3">
    <name type="scientific">Plakobranchus ocellatus</name>
    <dbReference type="NCBI Taxonomy" id="259542"/>
    <lineage>
        <taxon>Eukaryota</taxon>
        <taxon>Metazoa</taxon>
        <taxon>Spiralia</taxon>
        <taxon>Lophotrochozoa</taxon>
        <taxon>Mollusca</taxon>
        <taxon>Gastropoda</taxon>
        <taxon>Heterobranchia</taxon>
        <taxon>Euthyneura</taxon>
        <taxon>Panpulmonata</taxon>
        <taxon>Sacoglossa</taxon>
        <taxon>Placobranchoidea</taxon>
        <taxon>Plakobranchidae</taxon>
        <taxon>Plakobranchus</taxon>
    </lineage>
</organism>
<name>A0AAV4DKU6_9GAST</name>
<feature type="region of interest" description="Disordered" evidence="1">
    <location>
        <begin position="15"/>
        <end position="34"/>
    </location>
</feature>
<sequence length="74" mass="8332">MRKITDSFPLQDQRILPASLPPSSICESKGREASRHKLPHNAVAVYQDLTPGYLTLCLSIRFTLLYSLCHLECS</sequence>
<keyword evidence="3" id="KW-1185">Reference proteome</keyword>
<dbReference type="AlphaFoldDB" id="A0AAV4DKU6"/>
<evidence type="ECO:0000256" key="1">
    <source>
        <dbReference type="SAM" id="MobiDB-lite"/>
    </source>
</evidence>